<dbReference type="RefSeq" id="WP_393011779.1">
    <property type="nucleotide sequence ID" value="NZ_JAZAQF010000042.1"/>
</dbReference>
<comment type="caution">
    <text evidence="1">The sequence shown here is derived from an EMBL/GenBank/DDBJ whole genome shotgun (WGS) entry which is preliminary data.</text>
</comment>
<gene>
    <name evidence="1" type="ORF">VPK24_07095</name>
</gene>
<dbReference type="EMBL" id="JAZAQF010000042">
    <property type="protein sequence ID" value="MFG3817400.1"/>
    <property type="molecule type" value="Genomic_DNA"/>
</dbReference>
<organism evidence="1 2">
    <name type="scientific">Limnothrix redekei LRLZ20PSL1</name>
    <dbReference type="NCBI Taxonomy" id="3112953"/>
    <lineage>
        <taxon>Bacteria</taxon>
        <taxon>Bacillati</taxon>
        <taxon>Cyanobacteriota</taxon>
        <taxon>Cyanophyceae</taxon>
        <taxon>Pseudanabaenales</taxon>
        <taxon>Pseudanabaenaceae</taxon>
        <taxon>Limnothrix</taxon>
    </lineage>
</organism>
<name>A0ABW7CB62_9CYAN</name>
<reference evidence="2" key="1">
    <citation type="journal article" date="2024" name="Algal Res.">
        <title>Biochemical, toxicological and genomic investigation of a high-biomass producing Limnothrix strain isolated from Italian shallow drinking water reservoir.</title>
        <authorList>
            <person name="Simonazzi M."/>
            <person name="Shishido T.K."/>
            <person name="Delbaje E."/>
            <person name="Wahlsten M."/>
            <person name="Fewer D.P."/>
            <person name="Sivonen K."/>
            <person name="Pezzolesi L."/>
            <person name="Pistocchi R."/>
        </authorList>
    </citation>
    <scope>NUCLEOTIDE SEQUENCE [LARGE SCALE GENOMIC DNA]</scope>
    <source>
        <strain evidence="2">LRLZ20PSL1</strain>
    </source>
</reference>
<evidence type="ECO:0000313" key="2">
    <source>
        <dbReference type="Proteomes" id="UP001604335"/>
    </source>
</evidence>
<dbReference type="Proteomes" id="UP001604335">
    <property type="component" value="Unassembled WGS sequence"/>
</dbReference>
<protein>
    <submittedName>
        <fullName evidence="1">Uncharacterized protein</fullName>
    </submittedName>
</protein>
<keyword evidence="2" id="KW-1185">Reference proteome</keyword>
<proteinExistence type="predicted"/>
<dbReference type="InterPro" id="IPR045680">
    <property type="entry name" value="DUF6200"/>
</dbReference>
<evidence type="ECO:0000313" key="1">
    <source>
        <dbReference type="EMBL" id="MFG3817400.1"/>
    </source>
</evidence>
<dbReference type="Pfam" id="PF19702">
    <property type="entry name" value="DUF6200"/>
    <property type="match status" value="1"/>
</dbReference>
<accession>A0ABW7CB62</accession>
<sequence>MGNSTKASKFPIVIEMEPQANSDIEELMNSGKGLICDNVSVALEQLKAQGILPESIIPVFVVVASSDD</sequence>